<comment type="caution">
    <text evidence="2">Lacks conserved residue(s) required for the propagation of feature annotation.</text>
</comment>
<dbReference type="PROSITE" id="PS50935">
    <property type="entry name" value="SSB"/>
    <property type="match status" value="1"/>
</dbReference>
<dbReference type="GO" id="GO:0003697">
    <property type="term" value="F:single-stranded DNA binding"/>
    <property type="evidence" value="ECO:0007669"/>
    <property type="project" value="UniProtKB-UniRule"/>
</dbReference>
<dbReference type="GO" id="GO:0009295">
    <property type="term" value="C:nucleoid"/>
    <property type="evidence" value="ECO:0007669"/>
    <property type="project" value="TreeGrafter"/>
</dbReference>
<evidence type="ECO:0000313" key="6">
    <source>
        <dbReference type="Proteomes" id="UP000727962"/>
    </source>
</evidence>
<dbReference type="Gene3D" id="2.40.50.140">
    <property type="entry name" value="Nucleic acid-binding proteins"/>
    <property type="match status" value="1"/>
</dbReference>
<dbReference type="SUPFAM" id="SSF50249">
    <property type="entry name" value="Nucleic acid-binding proteins"/>
    <property type="match status" value="1"/>
</dbReference>
<dbReference type="PANTHER" id="PTHR10302:SF27">
    <property type="entry name" value="SINGLE-STRANDED DNA-BINDING PROTEIN"/>
    <property type="match status" value="1"/>
</dbReference>
<dbReference type="Pfam" id="PF00436">
    <property type="entry name" value="SSB"/>
    <property type="match status" value="1"/>
</dbReference>
<proteinExistence type="inferred from homology"/>
<organism evidence="5 6">
    <name type="scientific">Fimbriimonas ginsengisoli</name>
    <dbReference type="NCBI Taxonomy" id="1005039"/>
    <lineage>
        <taxon>Bacteria</taxon>
        <taxon>Bacillati</taxon>
        <taxon>Armatimonadota</taxon>
        <taxon>Fimbriimonadia</taxon>
        <taxon>Fimbriimonadales</taxon>
        <taxon>Fimbriimonadaceae</taxon>
        <taxon>Fimbriimonas</taxon>
    </lineage>
</organism>
<dbReference type="InterPro" id="IPR012340">
    <property type="entry name" value="NA-bd_OB-fold"/>
</dbReference>
<evidence type="ECO:0000256" key="2">
    <source>
        <dbReference type="HAMAP-Rule" id="MF_00984"/>
    </source>
</evidence>
<protein>
    <recommendedName>
        <fullName evidence="2 3">Single-stranded DNA-binding protein</fullName>
        <shortName evidence="2">SSB</shortName>
    </recommendedName>
</protein>
<dbReference type="EMBL" id="JACOSL010000039">
    <property type="protein sequence ID" value="MBI1756779.1"/>
    <property type="molecule type" value="Genomic_DNA"/>
</dbReference>
<accession>A0A931PTV9</accession>
<evidence type="ECO:0000256" key="1">
    <source>
        <dbReference type="ARBA" id="ARBA00023125"/>
    </source>
</evidence>
<comment type="caution">
    <text evidence="5">The sequence shown here is derived from an EMBL/GenBank/DDBJ whole genome shotgun (WGS) entry which is preliminary data.</text>
</comment>
<dbReference type="Proteomes" id="UP000727962">
    <property type="component" value="Unassembled WGS sequence"/>
</dbReference>
<evidence type="ECO:0000256" key="4">
    <source>
        <dbReference type="SAM" id="MobiDB-lite"/>
    </source>
</evidence>
<reference evidence="5" key="1">
    <citation type="submission" date="2020-07" db="EMBL/GenBank/DDBJ databases">
        <title>Huge and variable diversity of episymbiotic CPR bacteria and DPANN archaea in groundwater ecosystems.</title>
        <authorList>
            <person name="He C.Y."/>
            <person name="Keren R."/>
            <person name="Whittaker M."/>
            <person name="Farag I.F."/>
            <person name="Doudna J."/>
            <person name="Cate J.H.D."/>
            <person name="Banfield J.F."/>
        </authorList>
    </citation>
    <scope>NUCLEOTIDE SEQUENCE</scope>
    <source>
        <strain evidence="5">NC_groundwater_17_Pr7_B-0.1um_64_12</strain>
    </source>
</reference>
<evidence type="ECO:0000256" key="3">
    <source>
        <dbReference type="RuleBase" id="RU000524"/>
    </source>
</evidence>
<keyword evidence="1 2" id="KW-0238">DNA-binding</keyword>
<dbReference type="CDD" id="cd04496">
    <property type="entry name" value="SSB_OBF"/>
    <property type="match status" value="1"/>
</dbReference>
<dbReference type="NCBIfam" id="TIGR00621">
    <property type="entry name" value="ssb"/>
    <property type="match status" value="1"/>
</dbReference>
<feature type="region of interest" description="Disordered" evidence="4">
    <location>
        <begin position="98"/>
        <end position="138"/>
    </location>
</feature>
<dbReference type="InterPro" id="IPR011344">
    <property type="entry name" value="ssDNA-bd"/>
</dbReference>
<evidence type="ECO:0000313" key="5">
    <source>
        <dbReference type="EMBL" id="MBI1756779.1"/>
    </source>
</evidence>
<comment type="subunit">
    <text evidence="2">Homotetramer.</text>
</comment>
<name>A0A931PTV9_FIMGI</name>
<gene>
    <name evidence="5" type="ORF">HYR64_06700</name>
</gene>
<dbReference type="PANTHER" id="PTHR10302">
    <property type="entry name" value="SINGLE-STRANDED DNA-BINDING PROTEIN"/>
    <property type="match status" value="1"/>
</dbReference>
<dbReference type="AlphaFoldDB" id="A0A931PTV9"/>
<sequence length="138" mass="14925">MLNRVVLIGRLTRDPELKTTASGKSVVDFSIAVQKRIKPAEGPDADFFRITAWEKTAEFVANYLHKGRLVSVDGRLQSRKYTTTDGQNREVVEIVADSVQSLDRPREDAAGGGAEPVGVAAGSTSAPSADEYDPFADE</sequence>
<dbReference type="GO" id="GO:0006260">
    <property type="term" value="P:DNA replication"/>
    <property type="evidence" value="ECO:0007669"/>
    <property type="project" value="InterPro"/>
</dbReference>
<dbReference type="InterPro" id="IPR000424">
    <property type="entry name" value="Primosome_PriB/ssb"/>
</dbReference>
<dbReference type="HAMAP" id="MF_00984">
    <property type="entry name" value="SSB"/>
    <property type="match status" value="1"/>
</dbReference>